<name>A0AAV2CAU9_9ROSI</name>
<dbReference type="AlphaFoldDB" id="A0AAV2CAU9"/>
<dbReference type="EMBL" id="OZ034813">
    <property type="protein sequence ID" value="CAL1352895.1"/>
    <property type="molecule type" value="Genomic_DNA"/>
</dbReference>
<dbReference type="Proteomes" id="UP001497516">
    <property type="component" value="Chromosome 1"/>
</dbReference>
<evidence type="ECO:0000313" key="3">
    <source>
        <dbReference type="Proteomes" id="UP001497516"/>
    </source>
</evidence>
<gene>
    <name evidence="2" type="ORF">LTRI10_LOCUS830</name>
</gene>
<evidence type="ECO:0000256" key="1">
    <source>
        <dbReference type="SAM" id="MobiDB-lite"/>
    </source>
</evidence>
<keyword evidence="3" id="KW-1185">Reference proteome</keyword>
<protein>
    <submittedName>
        <fullName evidence="2">Uncharacterized protein</fullName>
    </submittedName>
</protein>
<feature type="compositionally biased region" description="Polar residues" evidence="1">
    <location>
        <begin position="1"/>
        <end position="10"/>
    </location>
</feature>
<accession>A0AAV2CAU9</accession>
<reference evidence="2 3" key="1">
    <citation type="submission" date="2024-04" db="EMBL/GenBank/DDBJ databases">
        <authorList>
            <person name="Fracassetti M."/>
        </authorList>
    </citation>
    <scope>NUCLEOTIDE SEQUENCE [LARGE SCALE GENOMIC DNA]</scope>
</reference>
<proteinExistence type="predicted"/>
<feature type="compositionally biased region" description="Basic and acidic residues" evidence="1">
    <location>
        <begin position="16"/>
        <end position="30"/>
    </location>
</feature>
<organism evidence="2 3">
    <name type="scientific">Linum trigynum</name>
    <dbReference type="NCBI Taxonomy" id="586398"/>
    <lineage>
        <taxon>Eukaryota</taxon>
        <taxon>Viridiplantae</taxon>
        <taxon>Streptophyta</taxon>
        <taxon>Embryophyta</taxon>
        <taxon>Tracheophyta</taxon>
        <taxon>Spermatophyta</taxon>
        <taxon>Magnoliopsida</taxon>
        <taxon>eudicotyledons</taxon>
        <taxon>Gunneridae</taxon>
        <taxon>Pentapetalae</taxon>
        <taxon>rosids</taxon>
        <taxon>fabids</taxon>
        <taxon>Malpighiales</taxon>
        <taxon>Linaceae</taxon>
        <taxon>Linum</taxon>
    </lineage>
</organism>
<sequence>MVVNWGNRTLGSSKGEVGESKEGGVSKGDTMRVEQMGCAKNVKVTRFGEIKVERKVGTRWDGDIDRESRTRSWWDASGEKEGVKVRRWDKGDTKSVLGCEDDAMGSLVQFWL</sequence>
<evidence type="ECO:0000313" key="2">
    <source>
        <dbReference type="EMBL" id="CAL1352895.1"/>
    </source>
</evidence>
<feature type="region of interest" description="Disordered" evidence="1">
    <location>
        <begin position="1"/>
        <end position="30"/>
    </location>
</feature>